<sequence length="59" mass="6099">MAVRLIEQADDLELVATLGSSSSLDEMLGADVLVDMTLPQVSPGIVAFAVDNGLKVLIG</sequence>
<name>U2TCJ9_LEIAQ</name>
<accession>U2TCJ9</accession>
<dbReference type="Gene3D" id="3.40.50.720">
    <property type="entry name" value="NAD(P)-binding Rossmann-like Domain"/>
    <property type="match status" value="1"/>
</dbReference>
<dbReference type="SUPFAM" id="SSF51735">
    <property type="entry name" value="NAD(P)-binding Rossmann-fold domains"/>
    <property type="match status" value="1"/>
</dbReference>
<evidence type="ECO:0000313" key="1">
    <source>
        <dbReference type="EMBL" id="ERK72422.1"/>
    </source>
</evidence>
<dbReference type="EMBL" id="AWVQ01000132">
    <property type="protein sequence ID" value="ERK72422.1"/>
    <property type="molecule type" value="Genomic_DNA"/>
</dbReference>
<feature type="non-terminal residue" evidence="1">
    <location>
        <position position="59"/>
    </location>
</feature>
<gene>
    <name evidence="1" type="ORF">N136_01224</name>
</gene>
<proteinExistence type="predicted"/>
<protein>
    <submittedName>
        <fullName evidence="1">Uncharacterized protein</fullName>
    </submittedName>
</protein>
<organism evidence="1 2">
    <name type="scientific">Leifsonia aquatica ATCC 14665</name>
    <dbReference type="NCBI Taxonomy" id="1358026"/>
    <lineage>
        <taxon>Bacteria</taxon>
        <taxon>Bacillati</taxon>
        <taxon>Actinomycetota</taxon>
        <taxon>Actinomycetes</taxon>
        <taxon>Micrococcales</taxon>
        <taxon>Microbacteriaceae</taxon>
        <taxon>Leifsonia</taxon>
    </lineage>
</organism>
<dbReference type="InterPro" id="IPR036291">
    <property type="entry name" value="NAD(P)-bd_dom_sf"/>
</dbReference>
<evidence type="ECO:0000313" key="2">
    <source>
        <dbReference type="Proteomes" id="UP000016605"/>
    </source>
</evidence>
<dbReference type="AlphaFoldDB" id="U2TCJ9"/>
<reference evidence="1 2" key="1">
    <citation type="submission" date="2013-08" db="EMBL/GenBank/DDBJ databases">
        <authorList>
            <person name="Weinstock G."/>
            <person name="Sodergren E."/>
            <person name="Wylie T."/>
            <person name="Fulton L."/>
            <person name="Fulton R."/>
            <person name="Fronick C."/>
            <person name="O'Laughlin M."/>
            <person name="Godfrey J."/>
            <person name="Miner T."/>
            <person name="Herter B."/>
            <person name="Appelbaum E."/>
            <person name="Cordes M."/>
            <person name="Lek S."/>
            <person name="Wollam A."/>
            <person name="Pepin K.H."/>
            <person name="Palsikar V.B."/>
            <person name="Mitreva M."/>
            <person name="Wilson R.K."/>
        </authorList>
    </citation>
    <scope>NUCLEOTIDE SEQUENCE [LARGE SCALE GENOMIC DNA]</scope>
    <source>
        <strain evidence="1 2">ATCC 14665</strain>
    </source>
</reference>
<comment type="caution">
    <text evidence="1">The sequence shown here is derived from an EMBL/GenBank/DDBJ whole genome shotgun (WGS) entry which is preliminary data.</text>
</comment>
<dbReference type="HOGENOM" id="CLU_2966348_0_0_11"/>
<dbReference type="Proteomes" id="UP000016605">
    <property type="component" value="Unassembled WGS sequence"/>
</dbReference>